<dbReference type="GeneID" id="64626117"/>
<dbReference type="EMBL" id="JABBWG010000295">
    <property type="protein sequence ID" value="KAG1795895.1"/>
    <property type="molecule type" value="Genomic_DNA"/>
</dbReference>
<organism evidence="1 2">
    <name type="scientific">Suillus subaureus</name>
    <dbReference type="NCBI Taxonomy" id="48587"/>
    <lineage>
        <taxon>Eukaryota</taxon>
        <taxon>Fungi</taxon>
        <taxon>Dikarya</taxon>
        <taxon>Basidiomycota</taxon>
        <taxon>Agaricomycotina</taxon>
        <taxon>Agaricomycetes</taxon>
        <taxon>Agaricomycetidae</taxon>
        <taxon>Boletales</taxon>
        <taxon>Suillineae</taxon>
        <taxon>Suillaceae</taxon>
        <taxon>Suillus</taxon>
    </lineage>
</organism>
<dbReference type="RefSeq" id="XP_041185290.1">
    <property type="nucleotide sequence ID" value="XM_041332100.1"/>
</dbReference>
<name>A0A9P7AV73_9AGAM</name>
<gene>
    <name evidence="1" type="ORF">BJ212DRAFT_1291026</name>
</gene>
<dbReference type="AlphaFoldDB" id="A0A9P7AV73"/>
<dbReference type="OrthoDB" id="2655898at2759"/>
<reference evidence="1" key="1">
    <citation type="journal article" date="2020" name="New Phytol.">
        <title>Comparative genomics reveals dynamic genome evolution in host specialist ectomycorrhizal fungi.</title>
        <authorList>
            <person name="Lofgren L.A."/>
            <person name="Nguyen N.H."/>
            <person name="Vilgalys R."/>
            <person name="Ruytinx J."/>
            <person name="Liao H.L."/>
            <person name="Branco S."/>
            <person name="Kuo A."/>
            <person name="LaButti K."/>
            <person name="Lipzen A."/>
            <person name="Andreopoulos W."/>
            <person name="Pangilinan J."/>
            <person name="Riley R."/>
            <person name="Hundley H."/>
            <person name="Na H."/>
            <person name="Barry K."/>
            <person name="Grigoriev I.V."/>
            <person name="Stajich J.E."/>
            <person name="Kennedy P.G."/>
        </authorList>
    </citation>
    <scope>NUCLEOTIDE SEQUENCE</scope>
    <source>
        <strain evidence="1">MN1</strain>
    </source>
</reference>
<keyword evidence="2" id="KW-1185">Reference proteome</keyword>
<dbReference type="Proteomes" id="UP000807769">
    <property type="component" value="Unassembled WGS sequence"/>
</dbReference>
<sequence>MALQQEELELQKGQANDSLEKLCQALGDRSVIFQEKLHSNKLVHCQAIRADSDTLASYQALKAEDLTVSKEVTEENRHGQGSDRLAWFWRINSAEDSQKSKWINECEF</sequence>
<protein>
    <submittedName>
        <fullName evidence="1">Uncharacterized protein</fullName>
    </submittedName>
</protein>
<evidence type="ECO:0000313" key="1">
    <source>
        <dbReference type="EMBL" id="KAG1795895.1"/>
    </source>
</evidence>
<comment type="caution">
    <text evidence="1">The sequence shown here is derived from an EMBL/GenBank/DDBJ whole genome shotgun (WGS) entry which is preliminary data.</text>
</comment>
<evidence type="ECO:0000313" key="2">
    <source>
        <dbReference type="Proteomes" id="UP000807769"/>
    </source>
</evidence>
<proteinExistence type="predicted"/>
<accession>A0A9P7AV73</accession>